<dbReference type="EMBL" id="AP019308">
    <property type="protein sequence ID" value="BBH18826.1"/>
    <property type="molecule type" value="Genomic_DNA"/>
</dbReference>
<feature type="domain" description="Aminoglycoside phosphotransferase" evidence="1">
    <location>
        <begin position="6"/>
        <end position="71"/>
    </location>
</feature>
<evidence type="ECO:0000313" key="2">
    <source>
        <dbReference type="EMBL" id="BBH18826.1"/>
    </source>
</evidence>
<proteinExistence type="predicted"/>
<accession>A0A3G9IKJ8</accession>
<dbReference type="InterPro" id="IPR002575">
    <property type="entry name" value="Aminoglycoside_PTrfase"/>
</dbReference>
<evidence type="ECO:0000313" key="3">
    <source>
        <dbReference type="Proteomes" id="UP000275368"/>
    </source>
</evidence>
<keyword evidence="3" id="KW-1185">Reference proteome</keyword>
<reference evidence="2 3" key="1">
    <citation type="submission" date="2018-11" db="EMBL/GenBank/DDBJ databases">
        <title>Complete genome sequence of Paenibacillus baekrokdamisoli strain KCTC 33723.</title>
        <authorList>
            <person name="Kang S.W."/>
            <person name="Lee K.C."/>
            <person name="Kim K.K."/>
            <person name="Kim J.S."/>
            <person name="Kim D.S."/>
            <person name="Ko S.H."/>
            <person name="Yang S.H."/>
            <person name="Lee J.S."/>
        </authorList>
    </citation>
    <scope>NUCLEOTIDE SEQUENCE [LARGE SCALE GENOMIC DNA]</scope>
    <source>
        <strain evidence="2 3">KCTC 33723</strain>
    </source>
</reference>
<gene>
    <name evidence="2" type="ORF">Back11_01710</name>
</gene>
<dbReference type="Proteomes" id="UP000275368">
    <property type="component" value="Chromosome"/>
</dbReference>
<dbReference type="InterPro" id="IPR011009">
    <property type="entry name" value="Kinase-like_dom_sf"/>
</dbReference>
<dbReference type="SUPFAM" id="SSF56112">
    <property type="entry name" value="Protein kinase-like (PK-like)"/>
    <property type="match status" value="1"/>
</dbReference>
<protein>
    <recommendedName>
        <fullName evidence="1">Aminoglycoside phosphotransferase domain-containing protein</fullName>
    </recommendedName>
</protein>
<name>A0A3G9IKJ8_9BACL</name>
<evidence type="ECO:0000259" key="1">
    <source>
        <dbReference type="Pfam" id="PF01636"/>
    </source>
</evidence>
<dbReference type="AlphaFoldDB" id="A0A3G9IKJ8"/>
<dbReference type="KEGG" id="pbk:Back11_01710"/>
<dbReference type="Pfam" id="PF01636">
    <property type="entry name" value="APH"/>
    <property type="match status" value="1"/>
</dbReference>
<dbReference type="Gene3D" id="3.90.1200.10">
    <property type="match status" value="1"/>
</dbReference>
<sequence length="130" mass="15355">MEKELFRPALIHNDITSPNVIISDDGQLFIIDWDHIKIGSVYVDVAKALMNTTQFNPDFIQSLLKGYEELYPLDRTERKLISSLYGLPREAWQATRFPNRPRSREMLDIMEQTWLLRLKAMDLLDEWTNQ</sequence>
<organism evidence="2 3">
    <name type="scientific">Paenibacillus baekrokdamisoli</name>
    <dbReference type="NCBI Taxonomy" id="1712516"/>
    <lineage>
        <taxon>Bacteria</taxon>
        <taxon>Bacillati</taxon>
        <taxon>Bacillota</taxon>
        <taxon>Bacilli</taxon>
        <taxon>Bacillales</taxon>
        <taxon>Paenibacillaceae</taxon>
        <taxon>Paenibacillus</taxon>
    </lineage>
</organism>